<dbReference type="EMBL" id="CWOW01000007">
    <property type="protein sequence ID" value="CSA48518.1"/>
    <property type="molecule type" value="Genomic_DNA"/>
</dbReference>
<dbReference type="Proteomes" id="UP000044806">
    <property type="component" value="Unassembled WGS sequence"/>
</dbReference>
<sequence length="126" mass="14610">MPIGQVAGEVIRPKHRHHAQRPMAQYQLITRRFTHGFTGTLMISTNRNCDFSGDRRRFRARFPQRLARLFSNHLRNLFAVGFHQFRKGQHLLFTLSKWAFFPVEKSAASGLHRRVDLLATSAVTLP</sequence>
<reference evidence="1 2" key="1">
    <citation type="submission" date="2015-07" db="EMBL/GenBank/DDBJ databases">
        <authorList>
            <consortium name="Pathogen Informatics"/>
        </authorList>
    </citation>
    <scope>NUCLEOTIDE SEQUENCE [LARGE SCALE GENOMIC DNA]</scope>
    <source>
        <strain evidence="1 2">A51</strain>
    </source>
</reference>
<evidence type="ECO:0000313" key="1">
    <source>
        <dbReference type="EMBL" id="CSA48518.1"/>
    </source>
</evidence>
<organism evidence="1 2">
    <name type="scientific">Vibrio cholerae</name>
    <dbReference type="NCBI Taxonomy" id="666"/>
    <lineage>
        <taxon>Bacteria</taxon>
        <taxon>Pseudomonadati</taxon>
        <taxon>Pseudomonadota</taxon>
        <taxon>Gammaproteobacteria</taxon>
        <taxon>Vibrionales</taxon>
        <taxon>Vibrionaceae</taxon>
        <taxon>Vibrio</taxon>
    </lineage>
</organism>
<name>A0A655QBI1_VIBCL</name>
<protein>
    <submittedName>
        <fullName evidence="1">Uncharacterized protein</fullName>
    </submittedName>
</protein>
<accession>A0A655QBI1</accession>
<dbReference type="AlphaFoldDB" id="A0A655QBI1"/>
<proteinExistence type="predicted"/>
<evidence type="ECO:0000313" key="2">
    <source>
        <dbReference type="Proteomes" id="UP000044806"/>
    </source>
</evidence>
<gene>
    <name evidence="1" type="ORF">ERS013165_01706</name>
</gene>